<dbReference type="RefSeq" id="WP_011274357.1">
    <property type="nucleotide sequence ID" value="NC_007167.1"/>
</dbReference>
<proteinExistence type="predicted"/>
<evidence type="ECO:0000313" key="1">
    <source>
        <dbReference type="EMBL" id="CAJ13695.1"/>
    </source>
</evidence>
<accession>Q4LAS8</accession>
<dbReference type="AlphaFoldDB" id="Q4LAS8"/>
<keyword evidence="1" id="KW-0614">Plasmid</keyword>
<name>Q4LAS8_9STAP</name>
<geneLocation type="plasmid" evidence="1">
    <name>pSP187</name>
</geneLocation>
<dbReference type="EMBL" id="AM040731">
    <property type="protein sequence ID" value="CAJ13695.1"/>
    <property type="molecule type" value="Genomic_DNA"/>
</dbReference>
<protein>
    <submittedName>
        <fullName evidence="1">Uncharacterized protein</fullName>
    </submittedName>
</protein>
<reference evidence="1" key="1">
    <citation type="journal article" date="2007" name="Plasmid">
        <title>The smr gene resides on a novel plasmid pSP187 identified in a Staphylococcus pasteuri isolate recovered from unpasteurized milk.</title>
        <authorList>
            <person name="Bjorland J."/>
            <person name="Bratlie M.S."/>
            <person name="Steinum T."/>
        </authorList>
    </citation>
    <scope>NUCLEOTIDE SEQUENCE [LARGE SCALE GENOMIC DNA]</scope>
    <source>
        <plasmid evidence="1">pSP187</plasmid>
    </source>
</reference>
<sequence length="177" mass="21061">MEEYYSIKDVANICNKNKSSVSRKLTNLCFEIMDDDFDMHFKKQKGYNNIEQFFFNEYAVKYIISLFYKDLDYNIIKDMPLNQVLKKINTTKINTKLSNIEILIDLVSNPNSDTIDILNTISNIKSDFNKLNDEINLLKSLENKHKKDLAHMDFWIDKQNEEIDFLKNEILKRLKKD</sequence>
<organism evidence="1">
    <name type="scientific">Staphylococcus pasteuri</name>
    <dbReference type="NCBI Taxonomy" id="45972"/>
    <lineage>
        <taxon>Bacteria</taxon>
        <taxon>Bacillati</taxon>
        <taxon>Bacillota</taxon>
        <taxon>Bacilli</taxon>
        <taxon>Bacillales</taxon>
        <taxon>Staphylococcaceae</taxon>
        <taxon>Staphylococcus</taxon>
    </lineage>
</organism>